<feature type="transmembrane region" description="Helical" evidence="9">
    <location>
        <begin position="414"/>
        <end position="436"/>
    </location>
</feature>
<comment type="caution">
    <text evidence="10">The sequence shown here is derived from an EMBL/GenBank/DDBJ whole genome shotgun (WGS) entry which is preliminary data.</text>
</comment>
<keyword evidence="6 9" id="KW-0812">Transmembrane</keyword>
<feature type="transmembrane region" description="Helical" evidence="9">
    <location>
        <begin position="88"/>
        <end position="113"/>
    </location>
</feature>
<dbReference type="InterPro" id="IPR004668">
    <property type="entry name" value="Anaer_Dcu_memb_transpt"/>
</dbReference>
<dbReference type="Pfam" id="PF03605">
    <property type="entry name" value="DcuA_DcuB"/>
    <property type="match status" value="1"/>
</dbReference>
<reference evidence="10" key="1">
    <citation type="submission" date="2021-10" db="EMBL/GenBank/DDBJ databases">
        <title>Anaerobic single-cell dispensing facilitates the cultivation of human gut bacteria.</title>
        <authorList>
            <person name="Afrizal A."/>
        </authorList>
    </citation>
    <scope>NUCLEOTIDE SEQUENCE</scope>
    <source>
        <strain evidence="10">CLA-AA-H204</strain>
    </source>
</reference>
<keyword evidence="3" id="KW-0813">Transport</keyword>
<accession>A0AAW4WEU3</accession>
<evidence type="ECO:0000256" key="9">
    <source>
        <dbReference type="SAM" id="Phobius"/>
    </source>
</evidence>
<evidence type="ECO:0000256" key="1">
    <source>
        <dbReference type="ARBA" id="ARBA00004429"/>
    </source>
</evidence>
<proteinExistence type="inferred from homology"/>
<keyword evidence="7 9" id="KW-1133">Transmembrane helix</keyword>
<dbReference type="RefSeq" id="WP_227710749.1">
    <property type="nucleotide sequence ID" value="NZ_JAJEQW010000018.1"/>
</dbReference>
<sequence length="437" mass="47133">MFWIEFIVLMLIIVWGTRKGGSFLAMAGGIGMLIFVYIFRVTPSDPPITVILIMLAVITAACTMQATGGLDFMVQLAEKILRKNPKNITLVAPFVAYLFTFCCGTGHIVYSLLPVINEIALENGIRPERPISVSIISSQQANTGSPITAATVAIVGYMTIFEKVNLATIMLVAIPAALIGVLIAALSVYKKGLELEDDPEYQQRVADGLVKDFKKKVEGEKQVTKKAKISVAIFLVSMVVIAICGIFPALRPTFSDGTQLAMTSLIQIIMYVAAAIIVIVSKIDSNDILEVPLLKTGFFAVILAAGLCWLVNTFVGAQTDFITENLSALTNKYPWIYIIAVFLVGALTSSQASTTMIMIPIAIALKLPAYIIVGGWMACSSNYFIPDSSQCIAGLAFDTAGTTKIGKFIFNHSYMRPGLVCTIVSVLVATGIGYFVF</sequence>
<feature type="transmembrane region" description="Helical" evidence="9">
    <location>
        <begin position="48"/>
        <end position="67"/>
    </location>
</feature>
<dbReference type="NCBIfam" id="NF006927">
    <property type="entry name" value="PRK09412.1"/>
    <property type="match status" value="1"/>
</dbReference>
<dbReference type="NCBIfam" id="NF009136">
    <property type="entry name" value="PRK12489.1"/>
    <property type="match status" value="1"/>
</dbReference>
<gene>
    <name evidence="10" type="ORF">LKD47_13415</name>
</gene>
<dbReference type="PANTHER" id="PTHR36106:SF1">
    <property type="entry name" value="ANAEROBIC C4-DICARBOXYLATE TRANSPORTER DCUB"/>
    <property type="match status" value="1"/>
</dbReference>
<evidence type="ECO:0000313" key="11">
    <source>
        <dbReference type="Proteomes" id="UP001198893"/>
    </source>
</evidence>
<dbReference type="PANTHER" id="PTHR36106">
    <property type="entry name" value="ANAEROBIC C4-DICARBOXYLATE TRANSPORTER DCUB"/>
    <property type="match status" value="1"/>
</dbReference>
<feature type="transmembrane region" description="Helical" evidence="9">
    <location>
        <begin position="293"/>
        <end position="315"/>
    </location>
</feature>
<keyword evidence="5" id="KW-0997">Cell inner membrane</keyword>
<evidence type="ECO:0000256" key="7">
    <source>
        <dbReference type="ARBA" id="ARBA00022989"/>
    </source>
</evidence>
<dbReference type="NCBIfam" id="TIGR00770">
    <property type="entry name" value="Dcu"/>
    <property type="match status" value="1"/>
</dbReference>
<feature type="transmembrane region" description="Helical" evidence="9">
    <location>
        <begin position="231"/>
        <end position="250"/>
    </location>
</feature>
<evidence type="ECO:0000313" key="10">
    <source>
        <dbReference type="EMBL" id="MCC2243276.1"/>
    </source>
</evidence>
<dbReference type="EMBL" id="JAJEQW010000018">
    <property type="protein sequence ID" value="MCC2243276.1"/>
    <property type="molecule type" value="Genomic_DNA"/>
</dbReference>
<keyword evidence="4" id="KW-1003">Cell membrane</keyword>
<dbReference type="GO" id="GO:0015556">
    <property type="term" value="F:C4-dicarboxylate transmembrane transporter activity"/>
    <property type="evidence" value="ECO:0007669"/>
    <property type="project" value="InterPro"/>
</dbReference>
<feature type="transmembrane region" description="Helical" evidence="9">
    <location>
        <begin position="21"/>
        <end position="42"/>
    </location>
</feature>
<organism evidence="10 11">
    <name type="scientific">Roseburia amylophila</name>
    <dbReference type="NCBI Taxonomy" id="2981794"/>
    <lineage>
        <taxon>Bacteria</taxon>
        <taxon>Bacillati</taxon>
        <taxon>Bacillota</taxon>
        <taxon>Clostridia</taxon>
        <taxon>Lachnospirales</taxon>
        <taxon>Lachnospiraceae</taxon>
        <taxon>Roseburia</taxon>
    </lineage>
</organism>
<name>A0AAW4WEU3_9FIRM</name>
<feature type="transmembrane region" description="Helical" evidence="9">
    <location>
        <begin position="335"/>
        <end position="359"/>
    </location>
</feature>
<evidence type="ECO:0000256" key="8">
    <source>
        <dbReference type="ARBA" id="ARBA00023136"/>
    </source>
</evidence>
<dbReference type="GO" id="GO:0005886">
    <property type="term" value="C:plasma membrane"/>
    <property type="evidence" value="ECO:0007669"/>
    <property type="project" value="UniProtKB-SubCell"/>
</dbReference>
<comment type="similarity">
    <text evidence="2">Belongs to the DcuA/DcuB transporter (TC 2.A.13.1) family.</text>
</comment>
<protein>
    <submittedName>
        <fullName evidence="10">Anaerobic C4-dicarboxylate transporter</fullName>
    </submittedName>
</protein>
<keyword evidence="8 9" id="KW-0472">Membrane</keyword>
<feature type="transmembrane region" description="Helical" evidence="9">
    <location>
        <begin position="166"/>
        <end position="189"/>
    </location>
</feature>
<dbReference type="PIRSF" id="PIRSF004539">
    <property type="entry name" value="C4-dicrbxl_trns"/>
    <property type="match status" value="1"/>
</dbReference>
<evidence type="ECO:0000256" key="2">
    <source>
        <dbReference type="ARBA" id="ARBA00006413"/>
    </source>
</evidence>
<feature type="transmembrane region" description="Helical" evidence="9">
    <location>
        <begin position="262"/>
        <end position="281"/>
    </location>
</feature>
<evidence type="ECO:0000256" key="3">
    <source>
        <dbReference type="ARBA" id="ARBA00022448"/>
    </source>
</evidence>
<evidence type="ECO:0000256" key="4">
    <source>
        <dbReference type="ARBA" id="ARBA00022475"/>
    </source>
</evidence>
<evidence type="ECO:0000256" key="5">
    <source>
        <dbReference type="ARBA" id="ARBA00022519"/>
    </source>
</evidence>
<dbReference type="AlphaFoldDB" id="A0AAW4WEU3"/>
<dbReference type="Proteomes" id="UP001198893">
    <property type="component" value="Unassembled WGS sequence"/>
</dbReference>
<comment type="subcellular location">
    <subcellularLocation>
        <location evidence="1">Cell inner membrane</location>
        <topology evidence="1">Multi-pass membrane protein</topology>
    </subcellularLocation>
</comment>
<evidence type="ECO:0000256" key="6">
    <source>
        <dbReference type="ARBA" id="ARBA00022692"/>
    </source>
</evidence>